<dbReference type="EMBL" id="JAEVHL010000091">
    <property type="protein sequence ID" value="MBM0277225.1"/>
    <property type="molecule type" value="Genomic_DNA"/>
</dbReference>
<protein>
    <submittedName>
        <fullName evidence="2">Helix-turn-helix transcriptional regulator</fullName>
    </submittedName>
</protein>
<name>A0ABS1YIH0_9ACTN</name>
<dbReference type="Pfam" id="PF13560">
    <property type="entry name" value="HTH_31"/>
    <property type="match status" value="1"/>
</dbReference>
<dbReference type="InterPro" id="IPR010982">
    <property type="entry name" value="Lambda_DNA-bd_dom_sf"/>
</dbReference>
<dbReference type="RefSeq" id="WP_203149664.1">
    <property type="nucleotide sequence ID" value="NZ_JAEVHL010000091.1"/>
</dbReference>
<dbReference type="CDD" id="cd00093">
    <property type="entry name" value="HTH_XRE"/>
    <property type="match status" value="1"/>
</dbReference>
<dbReference type="InterPro" id="IPR001387">
    <property type="entry name" value="Cro/C1-type_HTH"/>
</dbReference>
<proteinExistence type="predicted"/>
<sequence>MSEPKPASVAVDGAKLRELRQLTGCTLAEFASTCAISTAYLSMIERGDRRRVSPRVYARICHGLKLTGQRQRRTLLKVAA</sequence>
<dbReference type="Gene3D" id="1.10.260.40">
    <property type="entry name" value="lambda repressor-like DNA-binding domains"/>
    <property type="match status" value="1"/>
</dbReference>
<dbReference type="PROSITE" id="PS50943">
    <property type="entry name" value="HTH_CROC1"/>
    <property type="match status" value="1"/>
</dbReference>
<gene>
    <name evidence="2" type="ORF">JM949_18420</name>
</gene>
<feature type="domain" description="HTH cro/C1-type" evidence="1">
    <location>
        <begin position="16"/>
        <end position="71"/>
    </location>
</feature>
<dbReference type="SMART" id="SM00530">
    <property type="entry name" value="HTH_XRE"/>
    <property type="match status" value="1"/>
</dbReference>
<comment type="caution">
    <text evidence="2">The sequence shown here is derived from an EMBL/GenBank/DDBJ whole genome shotgun (WGS) entry which is preliminary data.</text>
</comment>
<reference evidence="2 3" key="1">
    <citation type="submission" date="2021-01" db="EMBL/GenBank/DDBJ databases">
        <title>Draft genome sequence of Micromonospora sp. strain STR1s_6.</title>
        <authorList>
            <person name="Karlyshev A."/>
            <person name="Jawad R."/>
        </authorList>
    </citation>
    <scope>NUCLEOTIDE SEQUENCE [LARGE SCALE GENOMIC DNA]</scope>
    <source>
        <strain evidence="2 3">STR1S-6</strain>
    </source>
</reference>
<evidence type="ECO:0000313" key="3">
    <source>
        <dbReference type="Proteomes" id="UP000622245"/>
    </source>
</evidence>
<keyword evidence="3" id="KW-1185">Reference proteome</keyword>
<organism evidence="2 3">
    <name type="scientific">Micromonospora tarensis</name>
    <dbReference type="NCBI Taxonomy" id="2806100"/>
    <lineage>
        <taxon>Bacteria</taxon>
        <taxon>Bacillati</taxon>
        <taxon>Actinomycetota</taxon>
        <taxon>Actinomycetes</taxon>
        <taxon>Micromonosporales</taxon>
        <taxon>Micromonosporaceae</taxon>
        <taxon>Micromonospora</taxon>
    </lineage>
</organism>
<accession>A0ABS1YIH0</accession>
<evidence type="ECO:0000313" key="2">
    <source>
        <dbReference type="EMBL" id="MBM0277225.1"/>
    </source>
</evidence>
<evidence type="ECO:0000259" key="1">
    <source>
        <dbReference type="PROSITE" id="PS50943"/>
    </source>
</evidence>
<dbReference type="Proteomes" id="UP000622245">
    <property type="component" value="Unassembled WGS sequence"/>
</dbReference>
<dbReference type="SUPFAM" id="SSF47413">
    <property type="entry name" value="lambda repressor-like DNA-binding domains"/>
    <property type="match status" value="1"/>
</dbReference>